<dbReference type="InterPro" id="IPR006652">
    <property type="entry name" value="Kelch_1"/>
</dbReference>
<dbReference type="Gene3D" id="2.120.10.80">
    <property type="entry name" value="Kelch-type beta propeller"/>
    <property type="match status" value="1"/>
</dbReference>
<dbReference type="OrthoDB" id="45365at2759"/>
<organism evidence="2 3">
    <name type="scientific">Acyrthosiphon pisum</name>
    <name type="common">Pea aphid</name>
    <dbReference type="NCBI Taxonomy" id="7029"/>
    <lineage>
        <taxon>Eukaryota</taxon>
        <taxon>Metazoa</taxon>
        <taxon>Ecdysozoa</taxon>
        <taxon>Arthropoda</taxon>
        <taxon>Hexapoda</taxon>
        <taxon>Insecta</taxon>
        <taxon>Pterygota</taxon>
        <taxon>Neoptera</taxon>
        <taxon>Paraneoptera</taxon>
        <taxon>Hemiptera</taxon>
        <taxon>Sternorrhyncha</taxon>
        <taxon>Aphidomorpha</taxon>
        <taxon>Aphidoidea</taxon>
        <taxon>Aphididae</taxon>
        <taxon>Macrosiphini</taxon>
        <taxon>Acyrthosiphon</taxon>
    </lineage>
</organism>
<name>A0A8R2BA29_ACYPI</name>
<protein>
    <submittedName>
        <fullName evidence="2">Uncharacterized protein</fullName>
    </submittedName>
</protein>
<evidence type="ECO:0000313" key="3">
    <source>
        <dbReference type="Proteomes" id="UP000007819"/>
    </source>
</evidence>
<evidence type="ECO:0000313" key="2">
    <source>
        <dbReference type="EnsemblMetazoa" id="XP_008188251.1"/>
    </source>
</evidence>
<dbReference type="EnsemblMetazoa" id="XM_008190029.3">
    <property type="protein sequence ID" value="XP_008188251.1"/>
    <property type="gene ID" value="LOC100169615"/>
</dbReference>
<dbReference type="SUPFAM" id="SSF117281">
    <property type="entry name" value="Kelch motif"/>
    <property type="match status" value="1"/>
</dbReference>
<dbReference type="Proteomes" id="UP000007819">
    <property type="component" value="Chromosome A2"/>
</dbReference>
<dbReference type="GeneID" id="100169615"/>
<sequence length="153" mass="16614">MTTTSHAINKGSYYSGQILNSVESYHPTLDKWTSVPEMCLSRCDLGVGVLNGVLYAVGGHDGLQVLRSVEAYQPNTGVWSTIPDMHLCRQYPGVAVLDGLLYAVGGDDGTSTLDSVEFYNPNNNTWTMVTAPMNVARTCLGVVSIDRPLHFKT</sequence>
<dbReference type="RefSeq" id="XP_008188251.1">
    <property type="nucleotide sequence ID" value="XM_008190029.3"/>
</dbReference>
<reference evidence="2" key="2">
    <citation type="submission" date="2022-06" db="UniProtKB">
        <authorList>
            <consortium name="EnsemblMetazoa"/>
        </authorList>
    </citation>
    <scope>IDENTIFICATION</scope>
</reference>
<accession>A0A8R2BA29</accession>
<dbReference type="Pfam" id="PF01344">
    <property type="entry name" value="Kelch_1"/>
    <property type="match status" value="3"/>
</dbReference>
<keyword evidence="1" id="KW-0880">Kelch repeat</keyword>
<dbReference type="InterPro" id="IPR015915">
    <property type="entry name" value="Kelch-typ_b-propeller"/>
</dbReference>
<evidence type="ECO:0000256" key="1">
    <source>
        <dbReference type="ARBA" id="ARBA00022441"/>
    </source>
</evidence>
<proteinExistence type="predicted"/>
<reference evidence="3" key="1">
    <citation type="submission" date="2010-06" db="EMBL/GenBank/DDBJ databases">
        <authorList>
            <person name="Jiang H."/>
            <person name="Abraham K."/>
            <person name="Ali S."/>
            <person name="Alsbrooks S.L."/>
            <person name="Anim B.N."/>
            <person name="Anosike U.S."/>
            <person name="Attaway T."/>
            <person name="Bandaranaike D.P."/>
            <person name="Battles P.K."/>
            <person name="Bell S.N."/>
            <person name="Bell A.V."/>
            <person name="Beltran B."/>
            <person name="Bickham C."/>
            <person name="Bustamante Y."/>
            <person name="Caleb T."/>
            <person name="Canada A."/>
            <person name="Cardenas V."/>
            <person name="Carter K."/>
            <person name="Chacko J."/>
            <person name="Chandrabose M.N."/>
            <person name="Chavez D."/>
            <person name="Chavez A."/>
            <person name="Chen L."/>
            <person name="Chu H.-S."/>
            <person name="Claassen K.J."/>
            <person name="Cockrell R."/>
            <person name="Collins M."/>
            <person name="Cooper J.A."/>
            <person name="Cree A."/>
            <person name="Curry S.M."/>
            <person name="Da Y."/>
            <person name="Dao M.D."/>
            <person name="Das B."/>
            <person name="Davila M.-L."/>
            <person name="Davy-Carroll L."/>
            <person name="Denson S."/>
            <person name="Dinh H."/>
            <person name="Ebong V.E."/>
            <person name="Edwards J.R."/>
            <person name="Egan A."/>
            <person name="El-Daye J."/>
            <person name="Escobedo L."/>
            <person name="Fernandez S."/>
            <person name="Fernando P.R."/>
            <person name="Flagg N."/>
            <person name="Forbes L.D."/>
            <person name="Fowler R.G."/>
            <person name="Fu Q."/>
            <person name="Gabisi R.A."/>
            <person name="Ganer J."/>
            <person name="Garbino Pronczuk A."/>
            <person name="Garcia R.M."/>
            <person name="Garner T."/>
            <person name="Garrett T.E."/>
            <person name="Gonzalez D.A."/>
            <person name="Hamid H."/>
            <person name="Hawkins E.S."/>
            <person name="Hirani K."/>
            <person name="Hogues M.E."/>
            <person name="Hollins B."/>
            <person name="Hsiao C.-H."/>
            <person name="Jabil R."/>
            <person name="James M.L."/>
            <person name="Jhangiani S.N."/>
            <person name="Johnson B."/>
            <person name="Johnson Q."/>
            <person name="Joshi V."/>
            <person name="Kalu J.B."/>
            <person name="Kam C."/>
            <person name="Kashfia A."/>
            <person name="Keebler J."/>
            <person name="Kisamo H."/>
            <person name="Kovar C.L."/>
            <person name="Lago L.A."/>
            <person name="Lai C.-Y."/>
            <person name="Laidlaw J."/>
            <person name="Lara F."/>
            <person name="Le T.-K."/>
            <person name="Lee S.L."/>
            <person name="Legall F.H."/>
            <person name="Lemon S.J."/>
            <person name="Lewis L.R."/>
            <person name="Li B."/>
            <person name="Liu Y."/>
            <person name="Liu Y.-S."/>
            <person name="Lopez J."/>
            <person name="Lozado R.J."/>
            <person name="Lu J."/>
            <person name="Madu R.C."/>
            <person name="Maheshwari M."/>
            <person name="Maheshwari R."/>
            <person name="Malloy K."/>
            <person name="Martinez E."/>
            <person name="Mathew T."/>
            <person name="Mercado I.C."/>
            <person name="Mercado C."/>
            <person name="Meyer B."/>
            <person name="Montgomery K."/>
            <person name="Morgan M.B."/>
            <person name="Munidasa M."/>
            <person name="Nazareth L.V."/>
            <person name="Nelson J."/>
            <person name="Ng B.M."/>
            <person name="Nguyen N.B."/>
            <person name="Nguyen P.Q."/>
            <person name="Nguyen T."/>
            <person name="Obregon M."/>
            <person name="Okwuonu G.O."/>
            <person name="Onwere C.G."/>
            <person name="Orozco G."/>
            <person name="Parra A."/>
            <person name="Patel S."/>
            <person name="Patil S."/>
            <person name="Perez A."/>
            <person name="Perez Y."/>
            <person name="Pham C."/>
            <person name="Primus E.L."/>
            <person name="Pu L.-L."/>
            <person name="Puazo M."/>
            <person name="Qin X."/>
            <person name="Quiroz J.B."/>
            <person name="Reese J."/>
            <person name="Richards S."/>
            <person name="Rives C.M."/>
            <person name="Robberts R."/>
            <person name="Ruiz S.J."/>
            <person name="Ruiz M.J."/>
            <person name="Santibanez J."/>
            <person name="Schneider B.W."/>
            <person name="Sisson I."/>
            <person name="Smith M."/>
            <person name="Sodergren E."/>
            <person name="Song X.-Z."/>
            <person name="Song B.B."/>
            <person name="Summersgill H."/>
            <person name="Thelus R."/>
            <person name="Thornton R.D."/>
            <person name="Trejos Z.Y."/>
            <person name="Usmani K."/>
            <person name="Vattathil S."/>
            <person name="Villasana D."/>
            <person name="Walker D.L."/>
            <person name="Wang S."/>
            <person name="Wang K."/>
            <person name="White C.S."/>
            <person name="Williams A.C."/>
            <person name="Williamson J."/>
            <person name="Wilson K."/>
            <person name="Woghiren I.O."/>
            <person name="Woodworth J.R."/>
            <person name="Worley K.C."/>
            <person name="Wright R.A."/>
            <person name="Wu W."/>
            <person name="Young L."/>
            <person name="Zhang L."/>
            <person name="Zhang J."/>
            <person name="Zhu Y."/>
            <person name="Muzny D.M."/>
            <person name="Weinstock G."/>
            <person name="Gibbs R.A."/>
        </authorList>
    </citation>
    <scope>NUCLEOTIDE SEQUENCE [LARGE SCALE GENOMIC DNA]</scope>
    <source>
        <strain evidence="3">LSR1</strain>
    </source>
</reference>
<dbReference type="SMART" id="SM00612">
    <property type="entry name" value="Kelch"/>
    <property type="match status" value="3"/>
</dbReference>
<dbReference type="AlphaFoldDB" id="A0A8R2BA29"/>
<dbReference type="KEGG" id="api:100169615"/>
<keyword evidence="3" id="KW-1185">Reference proteome</keyword>
<dbReference type="PANTHER" id="PTHR45632:SF17">
    <property type="entry name" value="KELCH-LIKE PROTEIN 31"/>
    <property type="match status" value="1"/>
</dbReference>
<dbReference type="PANTHER" id="PTHR45632">
    <property type="entry name" value="LD33804P"/>
    <property type="match status" value="1"/>
</dbReference>